<evidence type="ECO:0000313" key="2">
    <source>
        <dbReference type="EMBL" id="PON21065.1"/>
    </source>
</evidence>
<organism evidence="2 3">
    <name type="scientific">Trichoderma gamsii</name>
    <dbReference type="NCBI Taxonomy" id="398673"/>
    <lineage>
        <taxon>Eukaryota</taxon>
        <taxon>Fungi</taxon>
        <taxon>Dikarya</taxon>
        <taxon>Ascomycota</taxon>
        <taxon>Pezizomycotina</taxon>
        <taxon>Sordariomycetes</taxon>
        <taxon>Hypocreomycetidae</taxon>
        <taxon>Hypocreales</taxon>
        <taxon>Hypocreaceae</taxon>
        <taxon>Trichoderma</taxon>
    </lineage>
</organism>
<protein>
    <submittedName>
        <fullName evidence="2">Uncharacterized protein</fullName>
    </submittedName>
</protein>
<feature type="compositionally biased region" description="Low complexity" evidence="1">
    <location>
        <begin position="343"/>
        <end position="354"/>
    </location>
</feature>
<name>A0A2P4Z9U7_9HYPO</name>
<feature type="compositionally biased region" description="Basic and acidic residues" evidence="1">
    <location>
        <begin position="448"/>
        <end position="464"/>
    </location>
</feature>
<dbReference type="GeneID" id="29988897"/>
<feature type="compositionally biased region" description="Basic residues" evidence="1">
    <location>
        <begin position="465"/>
        <end position="474"/>
    </location>
</feature>
<feature type="compositionally biased region" description="Acidic residues" evidence="1">
    <location>
        <begin position="516"/>
        <end position="526"/>
    </location>
</feature>
<dbReference type="Proteomes" id="UP000054821">
    <property type="component" value="Unassembled WGS sequence"/>
</dbReference>
<sequence>MCSEANNLVRLEQRIIMSPDAVSLLFPDRPIRPLPKRRLRERLSPEVANSIKYPSNIHDHIPLFYYPSYTTRNDNGIPALASISPTLQHHRDDSRRNSTLRRNGAVMAAVFKEELRETLMMGSSPKIQSVVIQASAALDPLRQTMELQVIPSAASSADGYESFENTNNKKKRKIPTTGDISLANNSFSLGGDTSASSISNSMRARSPVAEVSSSRASLAPAASPANNSHVSSSQGLSGSGRGRLGRSNNGRSPLRALPDGSNVWSSRSKATSSQWTPADAGQTGGGIISNAIATAEKEPLQGQENGSLLQPHTTADRAMPASTQFTFTCEPQTPGAIQWPGRSTGQSVSTQSSQNLPTAPHPSPSVPQGSPSKQVSKHPAGSTRKSRGHVERELVIAARHRRQIATENYYHSLLDSAEIWICEFCEYERIFGEPPRTLIRDYEIKDRRHRQEEADRKRLLEKAKAKSRKGKKNNKASAKNGHTNDHIPDQPQATRPTDISPAMTNEQSRSTHPGDGYEDDNEDGDGYTDAPPRHNSNSVATHADPLPPPQAKT</sequence>
<accession>A0A2P4Z9U7</accession>
<dbReference type="AlphaFoldDB" id="A0A2P4Z9U7"/>
<feature type="region of interest" description="Disordered" evidence="1">
    <location>
        <begin position="156"/>
        <end position="186"/>
    </location>
</feature>
<feature type="region of interest" description="Disordered" evidence="1">
    <location>
        <begin position="327"/>
        <end position="391"/>
    </location>
</feature>
<reference evidence="2 3" key="1">
    <citation type="journal article" date="2016" name="Genome Announc.">
        <title>Draft Whole-Genome Sequence of Trichoderma gamsii T6085, a Promising Biocontrol Agent of Fusarium Head Blight on Wheat.</title>
        <authorList>
            <person name="Baroncelli R."/>
            <person name="Zapparata A."/>
            <person name="Piaggeschi G."/>
            <person name="Sarrocco S."/>
            <person name="Vannacci G."/>
        </authorList>
    </citation>
    <scope>NUCLEOTIDE SEQUENCE [LARGE SCALE GENOMIC DNA]</scope>
    <source>
        <strain evidence="2 3">T6085</strain>
    </source>
</reference>
<proteinExistence type="predicted"/>
<evidence type="ECO:0000313" key="3">
    <source>
        <dbReference type="Proteomes" id="UP000054821"/>
    </source>
</evidence>
<feature type="region of interest" description="Disordered" evidence="1">
    <location>
        <begin position="209"/>
        <end position="286"/>
    </location>
</feature>
<dbReference type="EMBL" id="JPDN02000055">
    <property type="protein sequence ID" value="PON21065.1"/>
    <property type="molecule type" value="Genomic_DNA"/>
</dbReference>
<evidence type="ECO:0000256" key="1">
    <source>
        <dbReference type="SAM" id="MobiDB-lite"/>
    </source>
</evidence>
<keyword evidence="3" id="KW-1185">Reference proteome</keyword>
<dbReference type="RefSeq" id="XP_024404547.1">
    <property type="nucleotide sequence ID" value="XM_024550699.1"/>
</dbReference>
<feature type="compositionally biased region" description="Low complexity" evidence="1">
    <location>
        <begin position="211"/>
        <end position="236"/>
    </location>
</feature>
<gene>
    <name evidence="2" type="ORF">TGAM01_v210021</name>
</gene>
<dbReference type="STRING" id="398673.A0A2P4Z9U7"/>
<feature type="compositionally biased region" description="Polar residues" evidence="1">
    <location>
        <begin position="491"/>
        <end position="511"/>
    </location>
</feature>
<feature type="compositionally biased region" description="Polar residues" evidence="1">
    <location>
        <begin position="262"/>
        <end position="276"/>
    </location>
</feature>
<comment type="caution">
    <text evidence="2">The sequence shown here is derived from an EMBL/GenBank/DDBJ whole genome shotgun (WGS) entry which is preliminary data.</text>
</comment>
<feature type="region of interest" description="Disordered" evidence="1">
    <location>
        <begin position="448"/>
        <end position="553"/>
    </location>
</feature>